<dbReference type="EC" id="2.7.9.3" evidence="8"/>
<dbReference type="CDD" id="cd02195">
    <property type="entry name" value="SelD"/>
    <property type="match status" value="1"/>
</dbReference>
<evidence type="ECO:0000259" key="6">
    <source>
        <dbReference type="Pfam" id="PF00586"/>
    </source>
</evidence>
<evidence type="ECO:0000256" key="2">
    <source>
        <dbReference type="ARBA" id="ARBA00022741"/>
    </source>
</evidence>
<protein>
    <submittedName>
        <fullName evidence="8">Selenophosphate synthetase</fullName>
        <ecNumber evidence="8">2.7.9.3</ecNumber>
    </submittedName>
</protein>
<dbReference type="Proteomes" id="UP000031163">
    <property type="component" value="Chromosome"/>
</dbReference>
<reference evidence="8 9" key="1">
    <citation type="journal article" date="2014" name="Genome Biol. Evol.">
        <title>Comparative Genomics of the Campylobacter lari Group.</title>
        <authorList>
            <person name="Miller W.G."/>
            <person name="Yee E."/>
            <person name="Chapman M.H."/>
            <person name="Smith T.P."/>
            <person name="Bono J.L."/>
            <person name="Huynh S."/>
            <person name="Parker C.T."/>
            <person name="Vandamme P."/>
            <person name="Luong K."/>
            <person name="Korlach J."/>
        </authorList>
    </citation>
    <scope>NUCLEOTIDE SEQUENCE [LARGE SCALE GENOMIC DNA]</scope>
    <source>
        <strain evidence="8 9">NCTC 12927</strain>
    </source>
</reference>
<dbReference type="Pfam" id="PF02769">
    <property type="entry name" value="AIRS_C"/>
    <property type="match status" value="1"/>
</dbReference>
<gene>
    <name evidence="8" type="primary">selD</name>
    <name evidence="8" type="ORF">CINS_0348</name>
</gene>
<evidence type="ECO:0000256" key="1">
    <source>
        <dbReference type="ARBA" id="ARBA00022679"/>
    </source>
</evidence>
<keyword evidence="3" id="KW-0418">Kinase</keyword>
<dbReference type="NCBIfam" id="TIGR00476">
    <property type="entry name" value="selD"/>
    <property type="match status" value="1"/>
</dbReference>
<dbReference type="SUPFAM" id="SSF55326">
    <property type="entry name" value="PurM N-terminal domain-like"/>
    <property type="match status" value="1"/>
</dbReference>
<dbReference type="PIRSF" id="PIRSF036407">
    <property type="entry name" value="Selenphspht_syn"/>
    <property type="match status" value="1"/>
</dbReference>
<keyword evidence="1 8" id="KW-0808">Transferase</keyword>
<dbReference type="GO" id="GO:0005737">
    <property type="term" value="C:cytoplasm"/>
    <property type="evidence" value="ECO:0007669"/>
    <property type="project" value="TreeGrafter"/>
</dbReference>
<evidence type="ECO:0000313" key="9">
    <source>
        <dbReference type="Proteomes" id="UP000031163"/>
    </source>
</evidence>
<evidence type="ECO:0000259" key="7">
    <source>
        <dbReference type="Pfam" id="PF02769"/>
    </source>
</evidence>
<dbReference type="SUPFAM" id="SSF56042">
    <property type="entry name" value="PurM C-terminal domain-like"/>
    <property type="match status" value="1"/>
</dbReference>
<sequence>MGLDKVISILKPHANILTGISNNEDASVYKLNEELALVQTLDFITPIVDSAYHFGMISAANALSDIFAMGAEVINALNIVGFDKCHFSNDVLYEVLEGARIKVEEAGGVIVGGHTIETSEFIFGLSVTGKIHPKNFFSNNTARNNDVILLTKPIGSGILSTALKANLLEKDKIASMCEQMSFLNIYALRILKKFKSLSALSDVTGFGLLGHLKEMLNQNISIEIYKNEIPLMCGVLEMTNMGLIPEGAYKNKHALQNYIVMDKEDDSDIVFFDPQTSGGLLAAMEEKEAKEALNILRDHNIHAKIIAKCIKNAHSCLLLK</sequence>
<name>A0A0A8GZI4_9BACT</name>
<dbReference type="InterPro" id="IPR010918">
    <property type="entry name" value="PurM-like_C_dom"/>
</dbReference>
<feature type="domain" description="PurM-like C-terminal" evidence="7">
    <location>
        <begin position="145"/>
        <end position="312"/>
    </location>
</feature>
<dbReference type="PANTHER" id="PTHR10256">
    <property type="entry name" value="SELENIDE, WATER DIKINASE"/>
    <property type="match status" value="1"/>
</dbReference>
<dbReference type="GO" id="GO:0004756">
    <property type="term" value="F:selenide, water dikinase activity"/>
    <property type="evidence" value="ECO:0007669"/>
    <property type="project" value="UniProtKB-EC"/>
</dbReference>
<proteinExistence type="predicted"/>
<evidence type="ECO:0000256" key="4">
    <source>
        <dbReference type="ARBA" id="ARBA00022840"/>
    </source>
</evidence>
<dbReference type="InterPro" id="IPR016188">
    <property type="entry name" value="PurM-like_N"/>
</dbReference>
<organism evidence="8 9">
    <name type="scientific">Campylobacter insulaenigrae NCTC 12927</name>
    <dbReference type="NCBI Taxonomy" id="1031564"/>
    <lineage>
        <taxon>Bacteria</taxon>
        <taxon>Pseudomonadati</taxon>
        <taxon>Campylobacterota</taxon>
        <taxon>Epsilonproteobacteria</taxon>
        <taxon>Campylobacterales</taxon>
        <taxon>Campylobacteraceae</taxon>
        <taxon>Campylobacter</taxon>
    </lineage>
</organism>
<evidence type="ECO:0000256" key="3">
    <source>
        <dbReference type="ARBA" id="ARBA00022777"/>
    </source>
</evidence>
<dbReference type="InterPro" id="IPR036676">
    <property type="entry name" value="PurM-like_C_sf"/>
</dbReference>
<dbReference type="PANTHER" id="PTHR10256:SF0">
    <property type="entry name" value="INACTIVE SELENIDE, WATER DIKINASE-LIKE PROTEIN-RELATED"/>
    <property type="match status" value="1"/>
</dbReference>
<dbReference type="Gene3D" id="3.30.1330.10">
    <property type="entry name" value="PurM-like, N-terminal domain"/>
    <property type="match status" value="1"/>
</dbReference>
<dbReference type="KEGG" id="cis:CINS_0348"/>
<dbReference type="GO" id="GO:0005524">
    <property type="term" value="F:ATP binding"/>
    <property type="evidence" value="ECO:0007669"/>
    <property type="project" value="UniProtKB-KW"/>
</dbReference>
<dbReference type="GO" id="GO:0016260">
    <property type="term" value="P:selenocysteine biosynthetic process"/>
    <property type="evidence" value="ECO:0007669"/>
    <property type="project" value="TreeGrafter"/>
</dbReference>
<evidence type="ECO:0000313" key="8">
    <source>
        <dbReference type="EMBL" id="AJC87348.1"/>
    </source>
</evidence>
<dbReference type="EMBL" id="CP007770">
    <property type="protein sequence ID" value="AJC87348.1"/>
    <property type="molecule type" value="Genomic_DNA"/>
</dbReference>
<dbReference type="InterPro" id="IPR004536">
    <property type="entry name" value="SPS/SelD"/>
</dbReference>
<feature type="domain" description="PurM-like N-terminal" evidence="6">
    <location>
        <begin position="24"/>
        <end position="130"/>
    </location>
</feature>
<evidence type="ECO:0000256" key="5">
    <source>
        <dbReference type="ARBA" id="ARBA00023266"/>
    </source>
</evidence>
<dbReference type="Pfam" id="PF00586">
    <property type="entry name" value="AIRS"/>
    <property type="match status" value="1"/>
</dbReference>
<dbReference type="InterPro" id="IPR036921">
    <property type="entry name" value="PurM-like_N_sf"/>
</dbReference>
<dbReference type="AlphaFoldDB" id="A0A0A8GZI4"/>
<dbReference type="Gene3D" id="3.90.650.10">
    <property type="entry name" value="PurM-like C-terminal domain"/>
    <property type="match status" value="1"/>
</dbReference>
<keyword evidence="2" id="KW-0547">Nucleotide-binding</keyword>
<keyword evidence="5" id="KW-0711">Selenium</keyword>
<accession>A0A0A8GZI4</accession>
<dbReference type="HOGENOM" id="CLU_032859_0_1_7"/>
<dbReference type="STRING" id="1031564.CINS_0348"/>
<keyword evidence="4" id="KW-0067">ATP-binding</keyword>